<evidence type="ECO:0000313" key="4">
    <source>
        <dbReference type="EMBL" id="OSD06888.1"/>
    </source>
</evidence>
<gene>
    <name evidence="4" type="ORF">PYCCODRAFT_1431078</name>
</gene>
<dbReference type="InterPro" id="IPR016181">
    <property type="entry name" value="Acyl_CoA_acyltransferase"/>
</dbReference>
<organism evidence="4 5">
    <name type="scientific">Trametes coccinea (strain BRFM310)</name>
    <name type="common">Pycnoporus coccineus</name>
    <dbReference type="NCBI Taxonomy" id="1353009"/>
    <lineage>
        <taxon>Eukaryota</taxon>
        <taxon>Fungi</taxon>
        <taxon>Dikarya</taxon>
        <taxon>Basidiomycota</taxon>
        <taxon>Agaricomycotina</taxon>
        <taxon>Agaricomycetes</taxon>
        <taxon>Polyporales</taxon>
        <taxon>Polyporaceae</taxon>
        <taxon>Trametes</taxon>
    </lineage>
</organism>
<dbReference type="EMBL" id="KZ084089">
    <property type="protein sequence ID" value="OSD06888.1"/>
    <property type="molecule type" value="Genomic_DNA"/>
</dbReference>
<proteinExistence type="predicted"/>
<protein>
    <submittedName>
        <fullName evidence="4">Acyl-CoA N-acyltransferase</fullName>
    </submittedName>
</protein>
<dbReference type="Pfam" id="PF00583">
    <property type="entry name" value="Acetyltransf_1"/>
    <property type="match status" value="1"/>
</dbReference>
<dbReference type="Gene3D" id="3.40.630.30">
    <property type="match status" value="1"/>
</dbReference>
<feature type="domain" description="N-acetyltransferase" evidence="3">
    <location>
        <begin position="51"/>
        <end position="204"/>
    </location>
</feature>
<sequence length="212" mass="24017">MGDDRERERERVLLAVLRVWPSSSLTPARTRAPLLSQSPMVNESRPSPSRVSFAAVTPNNLGTVRKLNSVLFPIKYSEKFYNDIVQPEVEDFCQLIYYNDIPVGTMCCRIEVQDGQAKLYLMTLAVLAPYRSRGIGSQSLKHLIDTAAAHAKPKINAIYLHVQVSNGDAKRFYERHGFKEVGLYENYYKKITPHDAWILQRDIEAVSGSEGK</sequence>
<dbReference type="PANTHER" id="PTHR42919:SF8">
    <property type="entry name" value="N-ALPHA-ACETYLTRANSFERASE 50"/>
    <property type="match status" value="1"/>
</dbReference>
<dbReference type="CDD" id="cd04301">
    <property type="entry name" value="NAT_SF"/>
    <property type="match status" value="1"/>
</dbReference>
<dbReference type="PANTHER" id="PTHR42919">
    <property type="entry name" value="N-ALPHA-ACETYLTRANSFERASE"/>
    <property type="match status" value="1"/>
</dbReference>
<keyword evidence="1 4" id="KW-0808">Transferase</keyword>
<dbReference type="FunFam" id="3.40.630.30:FF:000006">
    <property type="entry name" value="Putative n-alpha-acetyltransferase 50"/>
    <property type="match status" value="1"/>
</dbReference>
<dbReference type="OrthoDB" id="47374at2759"/>
<evidence type="ECO:0000256" key="2">
    <source>
        <dbReference type="ARBA" id="ARBA00023315"/>
    </source>
</evidence>
<evidence type="ECO:0000259" key="3">
    <source>
        <dbReference type="PROSITE" id="PS51186"/>
    </source>
</evidence>
<dbReference type="InterPro" id="IPR051556">
    <property type="entry name" value="N-term/lysine_N-AcTrnsfr"/>
</dbReference>
<dbReference type="STRING" id="1353009.A0A1Y2J0G6"/>
<evidence type="ECO:0000313" key="5">
    <source>
        <dbReference type="Proteomes" id="UP000193067"/>
    </source>
</evidence>
<dbReference type="InterPro" id="IPR000182">
    <property type="entry name" value="GNAT_dom"/>
</dbReference>
<dbReference type="AlphaFoldDB" id="A0A1Y2J0G6"/>
<dbReference type="GO" id="GO:0007064">
    <property type="term" value="P:mitotic sister chromatid cohesion"/>
    <property type="evidence" value="ECO:0007669"/>
    <property type="project" value="TreeGrafter"/>
</dbReference>
<dbReference type="Proteomes" id="UP000193067">
    <property type="component" value="Unassembled WGS sequence"/>
</dbReference>
<reference evidence="4 5" key="1">
    <citation type="journal article" date="2015" name="Biotechnol. Biofuels">
        <title>Enhanced degradation of softwood versus hardwood by the white-rot fungus Pycnoporus coccineus.</title>
        <authorList>
            <person name="Couturier M."/>
            <person name="Navarro D."/>
            <person name="Chevret D."/>
            <person name="Henrissat B."/>
            <person name="Piumi F."/>
            <person name="Ruiz-Duenas F.J."/>
            <person name="Martinez A.T."/>
            <person name="Grigoriev I.V."/>
            <person name="Riley R."/>
            <person name="Lipzen A."/>
            <person name="Berrin J.G."/>
            <person name="Master E.R."/>
            <person name="Rosso M.N."/>
        </authorList>
    </citation>
    <scope>NUCLEOTIDE SEQUENCE [LARGE SCALE GENOMIC DNA]</scope>
    <source>
        <strain evidence="4 5">BRFM310</strain>
    </source>
</reference>
<dbReference type="SUPFAM" id="SSF55729">
    <property type="entry name" value="Acyl-CoA N-acyltransferases (Nat)"/>
    <property type="match status" value="1"/>
</dbReference>
<name>A0A1Y2J0G6_TRAC3</name>
<dbReference type="GO" id="GO:0031415">
    <property type="term" value="C:NatA complex"/>
    <property type="evidence" value="ECO:0007669"/>
    <property type="project" value="TreeGrafter"/>
</dbReference>
<keyword evidence="2 4" id="KW-0012">Acyltransferase</keyword>
<accession>A0A1Y2J0G6</accession>
<dbReference type="PROSITE" id="PS51186">
    <property type="entry name" value="GNAT"/>
    <property type="match status" value="1"/>
</dbReference>
<evidence type="ECO:0000256" key="1">
    <source>
        <dbReference type="ARBA" id="ARBA00022679"/>
    </source>
</evidence>
<keyword evidence="5" id="KW-1185">Reference proteome</keyword>
<dbReference type="GO" id="GO:0016747">
    <property type="term" value="F:acyltransferase activity, transferring groups other than amino-acyl groups"/>
    <property type="evidence" value="ECO:0007669"/>
    <property type="project" value="InterPro"/>
</dbReference>